<dbReference type="NCBIfam" id="TIGR01458">
    <property type="entry name" value="HAD-SF-IIA-hyp3"/>
    <property type="match status" value="1"/>
</dbReference>
<evidence type="ECO:0000256" key="5">
    <source>
        <dbReference type="ARBA" id="ARBA00039666"/>
    </source>
</evidence>
<dbReference type="CDD" id="cd07509">
    <property type="entry name" value="HAD_PPase"/>
    <property type="match status" value="1"/>
</dbReference>
<evidence type="ECO:0000313" key="8">
    <source>
        <dbReference type="Proteomes" id="UP000230750"/>
    </source>
</evidence>
<sequence>MSLGSKLKAVLVDLSGTIHIDDFVIPGALEALERLRKSHLKIKFVTNTTKESKNTLHQRLTRIGFKICQEEIFTSLTAARNYVEKQNARPMLLLSEDALRDFSGISTDNPNAVVVGLAPESFNFGTLNKAFSNTQSQVLQRPDGLALGPGPFVQGLEYATGVTATVVGKPERAFFTEALDSLGCLPEDAVIIGDDVTGDIEGAQKIGVKGILVKTGKYRDGDERKIDPLPSCVAENFASAVDLILKEGT</sequence>
<evidence type="ECO:0000256" key="4">
    <source>
        <dbReference type="ARBA" id="ARBA00022842"/>
    </source>
</evidence>
<dbReference type="Proteomes" id="UP000230750">
    <property type="component" value="Unassembled WGS sequence"/>
</dbReference>
<evidence type="ECO:0000256" key="1">
    <source>
        <dbReference type="ARBA" id="ARBA00001946"/>
    </source>
</evidence>
<dbReference type="InterPro" id="IPR036412">
    <property type="entry name" value="HAD-like_sf"/>
</dbReference>
<dbReference type="GO" id="GO:0016791">
    <property type="term" value="F:phosphatase activity"/>
    <property type="evidence" value="ECO:0007669"/>
    <property type="project" value="InterPro"/>
</dbReference>
<dbReference type="InterPro" id="IPR002645">
    <property type="entry name" value="STAS_dom"/>
</dbReference>
<comment type="similarity">
    <text evidence="2">Belongs to the HAD-like hydrolase superfamily.</text>
</comment>
<comment type="cofactor">
    <cofactor evidence="1">
        <name>Mg(2+)</name>
        <dbReference type="ChEBI" id="CHEBI:18420"/>
    </cofactor>
</comment>
<organism evidence="7 8">
    <name type="scientific">Stichopus japonicus</name>
    <name type="common">Sea cucumber</name>
    <dbReference type="NCBI Taxonomy" id="307972"/>
    <lineage>
        <taxon>Eukaryota</taxon>
        <taxon>Metazoa</taxon>
        <taxon>Echinodermata</taxon>
        <taxon>Eleutherozoa</taxon>
        <taxon>Echinozoa</taxon>
        <taxon>Holothuroidea</taxon>
        <taxon>Aspidochirotacea</taxon>
        <taxon>Aspidochirotida</taxon>
        <taxon>Stichopodidae</taxon>
        <taxon>Apostichopus</taxon>
    </lineage>
</organism>
<dbReference type="EMBL" id="MRZV01000212">
    <property type="protein sequence ID" value="PIK55530.1"/>
    <property type="molecule type" value="Genomic_DNA"/>
</dbReference>
<evidence type="ECO:0000259" key="6">
    <source>
        <dbReference type="PROSITE" id="PS50801"/>
    </source>
</evidence>
<dbReference type="InterPro" id="IPR023214">
    <property type="entry name" value="HAD_sf"/>
</dbReference>
<evidence type="ECO:0000313" key="7">
    <source>
        <dbReference type="EMBL" id="PIK55530.1"/>
    </source>
</evidence>
<protein>
    <recommendedName>
        <fullName evidence="5">Haloacid dehalogenase-like hydrolase domain-containing protein 2</fullName>
    </recommendedName>
</protein>
<dbReference type="InterPro" id="IPR006357">
    <property type="entry name" value="HAD-SF_hydro_IIA"/>
</dbReference>
<dbReference type="OrthoDB" id="426235at2759"/>
<keyword evidence="4" id="KW-0460">Magnesium</keyword>
<keyword evidence="8" id="KW-1185">Reference proteome</keyword>
<dbReference type="SUPFAM" id="SSF56784">
    <property type="entry name" value="HAD-like"/>
    <property type="match status" value="1"/>
</dbReference>
<name>A0A2G8L5X5_STIJA</name>
<dbReference type="Pfam" id="PF13344">
    <property type="entry name" value="Hydrolase_6"/>
    <property type="match status" value="1"/>
</dbReference>
<dbReference type="GO" id="GO:0046872">
    <property type="term" value="F:metal ion binding"/>
    <property type="evidence" value="ECO:0007669"/>
    <property type="project" value="UniProtKB-KW"/>
</dbReference>
<comment type="caution">
    <text evidence="7">The sequence shown here is derived from an EMBL/GenBank/DDBJ whole genome shotgun (WGS) entry which is preliminary data.</text>
</comment>
<evidence type="ECO:0000256" key="2">
    <source>
        <dbReference type="ARBA" id="ARBA00007958"/>
    </source>
</evidence>
<dbReference type="Gene3D" id="3.40.50.1000">
    <property type="entry name" value="HAD superfamily/HAD-like"/>
    <property type="match status" value="2"/>
</dbReference>
<feature type="domain" description="STAS" evidence="6">
    <location>
        <begin position="1"/>
        <end position="83"/>
    </location>
</feature>
<dbReference type="Pfam" id="PF13242">
    <property type="entry name" value="Hydrolase_like"/>
    <property type="match status" value="1"/>
</dbReference>
<gene>
    <name evidence="7" type="ORF">BSL78_07564</name>
</gene>
<keyword evidence="3" id="KW-0479">Metal-binding</keyword>
<accession>A0A2G8L5X5</accession>
<keyword evidence="7" id="KW-0378">Hydrolase</keyword>
<evidence type="ECO:0000256" key="3">
    <source>
        <dbReference type="ARBA" id="ARBA00022723"/>
    </source>
</evidence>
<dbReference type="PANTHER" id="PTHR19288:SF46">
    <property type="entry name" value="HALOACID DEHALOGENASE-LIKE HYDROLASE DOMAIN-CONTAINING PROTEIN 2"/>
    <property type="match status" value="1"/>
</dbReference>
<reference evidence="7 8" key="1">
    <citation type="journal article" date="2017" name="PLoS Biol.">
        <title>The sea cucumber genome provides insights into morphological evolution and visceral regeneration.</title>
        <authorList>
            <person name="Zhang X."/>
            <person name="Sun L."/>
            <person name="Yuan J."/>
            <person name="Sun Y."/>
            <person name="Gao Y."/>
            <person name="Zhang L."/>
            <person name="Li S."/>
            <person name="Dai H."/>
            <person name="Hamel J.F."/>
            <person name="Liu C."/>
            <person name="Yu Y."/>
            <person name="Liu S."/>
            <person name="Lin W."/>
            <person name="Guo K."/>
            <person name="Jin S."/>
            <person name="Xu P."/>
            <person name="Storey K.B."/>
            <person name="Huan P."/>
            <person name="Zhang T."/>
            <person name="Zhou Y."/>
            <person name="Zhang J."/>
            <person name="Lin C."/>
            <person name="Li X."/>
            <person name="Xing L."/>
            <person name="Huo D."/>
            <person name="Sun M."/>
            <person name="Wang L."/>
            <person name="Mercier A."/>
            <person name="Li F."/>
            <person name="Yang H."/>
            <person name="Xiang J."/>
        </authorList>
    </citation>
    <scope>NUCLEOTIDE SEQUENCE [LARGE SCALE GENOMIC DNA]</scope>
    <source>
        <strain evidence="7">Shaxun</strain>
        <tissue evidence="7">Muscle</tissue>
    </source>
</reference>
<dbReference type="AlphaFoldDB" id="A0A2G8L5X5"/>
<dbReference type="PROSITE" id="PS50801">
    <property type="entry name" value="STAS"/>
    <property type="match status" value="1"/>
</dbReference>
<dbReference type="GO" id="GO:0005737">
    <property type="term" value="C:cytoplasm"/>
    <property type="evidence" value="ECO:0007669"/>
    <property type="project" value="TreeGrafter"/>
</dbReference>
<dbReference type="InterPro" id="IPR006355">
    <property type="entry name" value="LHPP/HDHD2"/>
</dbReference>
<dbReference type="STRING" id="307972.A0A2G8L5X5"/>
<dbReference type="PANTHER" id="PTHR19288">
    <property type="entry name" value="4-NITROPHENYLPHOSPHATASE-RELATED"/>
    <property type="match status" value="1"/>
</dbReference>
<proteinExistence type="inferred from homology"/>